<dbReference type="PANTHER" id="PTHR47529:SF1">
    <property type="entry name" value="PERIPLASMIC CHAPERONE PPID"/>
    <property type="match status" value="1"/>
</dbReference>
<keyword evidence="4" id="KW-0997">Cell inner membrane</keyword>
<keyword evidence="6" id="KW-1133">Transmembrane helix</keyword>
<dbReference type="AlphaFoldDB" id="A0A1H7TU46"/>
<evidence type="ECO:0000256" key="9">
    <source>
        <dbReference type="ARBA" id="ARBA00030642"/>
    </source>
</evidence>
<evidence type="ECO:0000256" key="3">
    <source>
        <dbReference type="ARBA" id="ARBA00022475"/>
    </source>
</evidence>
<evidence type="ECO:0000256" key="8">
    <source>
        <dbReference type="ARBA" id="ARBA00023186"/>
    </source>
</evidence>
<dbReference type="SUPFAM" id="SSF54534">
    <property type="entry name" value="FKBP-like"/>
    <property type="match status" value="1"/>
</dbReference>
<evidence type="ECO:0000256" key="13">
    <source>
        <dbReference type="ARBA" id="ARBA00042775"/>
    </source>
</evidence>
<evidence type="ECO:0000259" key="14">
    <source>
        <dbReference type="Pfam" id="PF13145"/>
    </source>
</evidence>
<evidence type="ECO:0000313" key="15">
    <source>
        <dbReference type="EMBL" id="SEL88261.1"/>
    </source>
</evidence>
<evidence type="ECO:0000256" key="11">
    <source>
        <dbReference type="ARBA" id="ARBA00038408"/>
    </source>
</evidence>
<keyword evidence="3" id="KW-1003">Cell membrane</keyword>
<proteinExistence type="inferred from homology"/>
<feature type="domain" description="PpiC" evidence="14">
    <location>
        <begin position="243"/>
        <end position="360"/>
    </location>
</feature>
<evidence type="ECO:0000256" key="1">
    <source>
        <dbReference type="ARBA" id="ARBA00004382"/>
    </source>
</evidence>
<dbReference type="Pfam" id="PF13624">
    <property type="entry name" value="SurA_N_3"/>
    <property type="match status" value="1"/>
</dbReference>
<dbReference type="STRING" id="1287727.SAMN05443999_10946"/>
<dbReference type="InterPro" id="IPR046357">
    <property type="entry name" value="PPIase_dom_sf"/>
</dbReference>
<gene>
    <name evidence="15" type="ORF">SAMN05443999_10946</name>
</gene>
<accession>A0A1H7TU46</accession>
<dbReference type="InterPro" id="IPR000297">
    <property type="entry name" value="PPIase_PpiC"/>
</dbReference>
<evidence type="ECO:0000256" key="12">
    <source>
        <dbReference type="ARBA" id="ARBA00040743"/>
    </source>
</evidence>
<keyword evidence="5" id="KW-0812">Transmembrane</keyword>
<dbReference type="InterPro" id="IPR027304">
    <property type="entry name" value="Trigger_fact/SurA_dom_sf"/>
</dbReference>
<dbReference type="GO" id="GO:0003755">
    <property type="term" value="F:peptidyl-prolyl cis-trans isomerase activity"/>
    <property type="evidence" value="ECO:0007669"/>
    <property type="project" value="InterPro"/>
</dbReference>
<dbReference type="Pfam" id="PF13145">
    <property type="entry name" value="Rotamase_2"/>
    <property type="match status" value="1"/>
</dbReference>
<evidence type="ECO:0000256" key="5">
    <source>
        <dbReference type="ARBA" id="ARBA00022692"/>
    </source>
</evidence>
<sequence>MAAKSMSKGAMWILMGLLIVGLAGFGATNHSGSVSSVGSVGDAEIDVSTYANALQNELRALAAERGAPVSFSEARANGIDRQVLAQLVSRAALEHEAARIGISVGDETLRDQIVDIPGFQGLDGRFDPDTYRASLRHAGLTATEFENSIRAQTASTLVHAAALAGLQTPATYIDTMMTYLAERRSVSFVALDRNNLTAGLPVPTEAELRAYHQSHLPQFTTPEAKKIAYAWVTPALIIDKVEVDETALRAAYAAREAEFNLPERRLVERLVFADAEAAARARGRIDQGIMFEMLVAERGLELSDVDMGDVSAADLGAAADPVFAAEPGEVVGPVDTSLGPALFRVNAVLAAQVTSFEAAEPELRNVLAADRARRVIEALADEADDLLAGGATLEDVARETDLELGSIDWHPGLAEGIAGYDAFRAAADEVTENSYPGIEQLGDGGIFALRLDGIEEPRIQPLEDVREAVLAGWRTEATVAALKAQIAPQLEELRSGADFDDLGFTATQVSDITRRDYQPDAPPEFIETVFDMASGEVRIIEGAGRIHILRLESVEPPAEDDEDLDRLRAALRNQVAADLGQDMFQLLAEDIQARAGVTLDQTTLNAVHANFH</sequence>
<keyword evidence="8" id="KW-0143">Chaperone</keyword>
<dbReference type="OrthoDB" id="9768393at2"/>
<name>A0A1H7TU46_9RHOB</name>
<reference evidence="15 16" key="1">
    <citation type="submission" date="2016-10" db="EMBL/GenBank/DDBJ databases">
        <authorList>
            <person name="de Groot N.N."/>
        </authorList>
    </citation>
    <scope>NUCLEOTIDE SEQUENCE [LARGE SCALE GENOMIC DNA]</scope>
    <source>
        <strain evidence="15 16">DSM 100674</strain>
    </source>
</reference>
<organism evidence="15 16">
    <name type="scientific">Roseovarius azorensis</name>
    <dbReference type="NCBI Taxonomy" id="1287727"/>
    <lineage>
        <taxon>Bacteria</taxon>
        <taxon>Pseudomonadati</taxon>
        <taxon>Pseudomonadota</taxon>
        <taxon>Alphaproteobacteria</taxon>
        <taxon>Rhodobacterales</taxon>
        <taxon>Roseobacteraceae</taxon>
        <taxon>Roseovarius</taxon>
    </lineage>
</organism>
<evidence type="ECO:0000313" key="16">
    <source>
        <dbReference type="Proteomes" id="UP000199582"/>
    </source>
</evidence>
<evidence type="ECO:0000256" key="10">
    <source>
        <dbReference type="ARBA" id="ARBA00031484"/>
    </source>
</evidence>
<keyword evidence="15" id="KW-0413">Isomerase</keyword>
<evidence type="ECO:0000256" key="6">
    <source>
        <dbReference type="ARBA" id="ARBA00022989"/>
    </source>
</evidence>
<dbReference type="InterPro" id="IPR052029">
    <property type="entry name" value="PpiD_chaperone"/>
</dbReference>
<evidence type="ECO:0000256" key="4">
    <source>
        <dbReference type="ARBA" id="ARBA00022519"/>
    </source>
</evidence>
<comment type="subcellular location">
    <subcellularLocation>
        <location evidence="1">Cell inner membrane</location>
        <topology evidence="1">Single-pass type II membrane protein</topology>
        <orientation evidence="1">Periplasmic side</orientation>
    </subcellularLocation>
</comment>
<evidence type="ECO:0000256" key="2">
    <source>
        <dbReference type="ARBA" id="ARBA00018370"/>
    </source>
</evidence>
<keyword evidence="7" id="KW-0472">Membrane</keyword>
<dbReference type="EMBL" id="FOAG01000009">
    <property type="protein sequence ID" value="SEL88261.1"/>
    <property type="molecule type" value="Genomic_DNA"/>
</dbReference>
<dbReference type="GO" id="GO:0005886">
    <property type="term" value="C:plasma membrane"/>
    <property type="evidence" value="ECO:0007669"/>
    <property type="project" value="UniProtKB-SubCell"/>
</dbReference>
<comment type="similarity">
    <text evidence="11">Belongs to the PpiD chaperone family.</text>
</comment>
<dbReference type="Gene3D" id="1.10.4030.10">
    <property type="entry name" value="Porin chaperone SurA, peptide-binding domain"/>
    <property type="match status" value="1"/>
</dbReference>
<dbReference type="PANTHER" id="PTHR47529">
    <property type="entry name" value="PEPTIDYL-PROLYL CIS-TRANS ISOMERASE D"/>
    <property type="match status" value="1"/>
</dbReference>
<dbReference type="RefSeq" id="WP_093038019.1">
    <property type="nucleotide sequence ID" value="NZ_FOAG01000009.1"/>
</dbReference>
<dbReference type="Gene3D" id="3.10.50.40">
    <property type="match status" value="1"/>
</dbReference>
<evidence type="ECO:0000256" key="7">
    <source>
        <dbReference type="ARBA" id="ARBA00023136"/>
    </source>
</evidence>
<keyword evidence="16" id="KW-1185">Reference proteome</keyword>
<dbReference type="SUPFAM" id="SSF109998">
    <property type="entry name" value="Triger factor/SurA peptide-binding domain-like"/>
    <property type="match status" value="1"/>
</dbReference>
<dbReference type="Proteomes" id="UP000199582">
    <property type="component" value="Unassembled WGS sequence"/>
</dbReference>
<protein>
    <recommendedName>
        <fullName evidence="2">Parvulin-like PPIase</fullName>
    </recommendedName>
    <alternativeName>
        <fullName evidence="9">Peptidyl-prolyl cis-trans isomerase plp</fullName>
    </alternativeName>
    <alternativeName>
        <fullName evidence="12">Periplasmic chaperone PpiD</fullName>
    </alternativeName>
    <alternativeName>
        <fullName evidence="13">Periplasmic folding chaperone</fullName>
    </alternativeName>
    <alternativeName>
        <fullName evidence="10">Rotamase plp</fullName>
    </alternativeName>
</protein>